<organism evidence="1 2">
    <name type="scientific">Pleuronectes platessa</name>
    <name type="common">European plaice</name>
    <dbReference type="NCBI Taxonomy" id="8262"/>
    <lineage>
        <taxon>Eukaryota</taxon>
        <taxon>Metazoa</taxon>
        <taxon>Chordata</taxon>
        <taxon>Craniata</taxon>
        <taxon>Vertebrata</taxon>
        <taxon>Euteleostomi</taxon>
        <taxon>Actinopterygii</taxon>
        <taxon>Neopterygii</taxon>
        <taxon>Teleostei</taxon>
        <taxon>Neoteleostei</taxon>
        <taxon>Acanthomorphata</taxon>
        <taxon>Carangaria</taxon>
        <taxon>Pleuronectiformes</taxon>
        <taxon>Pleuronectoidei</taxon>
        <taxon>Pleuronectidae</taxon>
        <taxon>Pleuronectes</taxon>
    </lineage>
</organism>
<dbReference type="Proteomes" id="UP001153269">
    <property type="component" value="Unassembled WGS sequence"/>
</dbReference>
<protein>
    <submittedName>
        <fullName evidence="1">Uncharacterized protein</fullName>
    </submittedName>
</protein>
<comment type="caution">
    <text evidence="1">The sequence shown here is derived from an EMBL/GenBank/DDBJ whole genome shotgun (WGS) entry which is preliminary data.</text>
</comment>
<keyword evidence="2" id="KW-1185">Reference proteome</keyword>
<sequence>MPIERSPKWKKVTSLSRKPYFSTTVKEKVFTDVHVQQTRSLSNQRLPLFRPAFMAPDSRSSVGLVWCGVSASKLHDCTYELWNMSLSVHPMGKCVRVKTTAALYTRSSEQARALGSRCSVITQVPIEVKPRTELP</sequence>
<evidence type="ECO:0000313" key="2">
    <source>
        <dbReference type="Proteomes" id="UP001153269"/>
    </source>
</evidence>
<gene>
    <name evidence="1" type="ORF">PLEPLA_LOCUS44185</name>
</gene>
<proteinExistence type="predicted"/>
<reference evidence="1" key="1">
    <citation type="submission" date="2020-03" db="EMBL/GenBank/DDBJ databases">
        <authorList>
            <person name="Weist P."/>
        </authorList>
    </citation>
    <scope>NUCLEOTIDE SEQUENCE</scope>
</reference>
<name>A0A9N7VXU6_PLEPL</name>
<accession>A0A9N7VXU6</accession>
<dbReference type="AlphaFoldDB" id="A0A9N7VXU6"/>
<evidence type="ECO:0000313" key="1">
    <source>
        <dbReference type="EMBL" id="CAB1456401.1"/>
    </source>
</evidence>
<dbReference type="EMBL" id="CADEAL010004296">
    <property type="protein sequence ID" value="CAB1456401.1"/>
    <property type="molecule type" value="Genomic_DNA"/>
</dbReference>